<dbReference type="Pfam" id="PF07727">
    <property type="entry name" value="RVT_2"/>
    <property type="match status" value="1"/>
</dbReference>
<name>A0A6L2KE95_TANCI</name>
<organism evidence="7">
    <name type="scientific">Tanacetum cinerariifolium</name>
    <name type="common">Dalmatian daisy</name>
    <name type="synonym">Chrysanthemum cinerariifolium</name>
    <dbReference type="NCBI Taxonomy" id="118510"/>
    <lineage>
        <taxon>Eukaryota</taxon>
        <taxon>Viridiplantae</taxon>
        <taxon>Streptophyta</taxon>
        <taxon>Embryophyta</taxon>
        <taxon>Tracheophyta</taxon>
        <taxon>Spermatophyta</taxon>
        <taxon>Magnoliopsida</taxon>
        <taxon>eudicotyledons</taxon>
        <taxon>Gunneridae</taxon>
        <taxon>Pentapetalae</taxon>
        <taxon>asterids</taxon>
        <taxon>campanulids</taxon>
        <taxon>Asterales</taxon>
        <taxon>Asteraceae</taxon>
        <taxon>Asteroideae</taxon>
        <taxon>Anthemideae</taxon>
        <taxon>Anthemidinae</taxon>
        <taxon>Tanacetum</taxon>
    </lineage>
</organism>
<dbReference type="Pfam" id="PF00098">
    <property type="entry name" value="zf-CCHC"/>
    <property type="match status" value="1"/>
</dbReference>
<dbReference type="InterPro" id="IPR001584">
    <property type="entry name" value="Integrase_cat-core"/>
</dbReference>
<evidence type="ECO:0000256" key="3">
    <source>
        <dbReference type="PROSITE-ProRule" id="PRU00047"/>
    </source>
</evidence>
<dbReference type="GO" id="GO:0015074">
    <property type="term" value="P:DNA integration"/>
    <property type="evidence" value="ECO:0007669"/>
    <property type="project" value="InterPro"/>
</dbReference>
<dbReference type="PANTHER" id="PTHR42648:SF18">
    <property type="entry name" value="RETROTRANSPOSON, UNCLASSIFIED-LIKE PROTEIN"/>
    <property type="match status" value="1"/>
</dbReference>
<feature type="region of interest" description="Disordered" evidence="4">
    <location>
        <begin position="1158"/>
        <end position="1208"/>
    </location>
</feature>
<dbReference type="GO" id="GO:0008270">
    <property type="term" value="F:zinc ion binding"/>
    <property type="evidence" value="ECO:0007669"/>
    <property type="project" value="UniProtKB-KW"/>
</dbReference>
<evidence type="ECO:0000259" key="6">
    <source>
        <dbReference type="PROSITE" id="PS50994"/>
    </source>
</evidence>
<keyword evidence="3" id="KW-0863">Zinc-finger</keyword>
<keyword evidence="2" id="KW-0378">Hydrolase</keyword>
<dbReference type="SUPFAM" id="SSF57756">
    <property type="entry name" value="Retrovirus zinc finger-like domains"/>
    <property type="match status" value="1"/>
</dbReference>
<keyword evidence="1" id="KW-0479">Metal-binding</keyword>
<dbReference type="InterPro" id="IPR039537">
    <property type="entry name" value="Retrotran_Ty1/copia-like"/>
</dbReference>
<feature type="compositionally biased region" description="Polar residues" evidence="4">
    <location>
        <begin position="1178"/>
        <end position="1188"/>
    </location>
</feature>
<dbReference type="InterPro" id="IPR036397">
    <property type="entry name" value="RNaseH_sf"/>
</dbReference>
<dbReference type="GO" id="GO:0003676">
    <property type="term" value="F:nucleic acid binding"/>
    <property type="evidence" value="ECO:0007669"/>
    <property type="project" value="InterPro"/>
</dbReference>
<feature type="region of interest" description="Disordered" evidence="4">
    <location>
        <begin position="800"/>
        <end position="859"/>
    </location>
</feature>
<feature type="domain" description="Integrase catalytic" evidence="6">
    <location>
        <begin position="973"/>
        <end position="1041"/>
    </location>
</feature>
<keyword evidence="3" id="KW-0862">Zinc</keyword>
<feature type="domain" description="CCHC-type" evidence="5">
    <location>
        <begin position="299"/>
        <end position="315"/>
    </location>
</feature>
<dbReference type="InterPro" id="IPR057670">
    <property type="entry name" value="SH3_retrovirus"/>
</dbReference>
<evidence type="ECO:0000259" key="5">
    <source>
        <dbReference type="PROSITE" id="PS50158"/>
    </source>
</evidence>
<evidence type="ECO:0000256" key="1">
    <source>
        <dbReference type="ARBA" id="ARBA00022723"/>
    </source>
</evidence>
<sequence>MGTFRETLAESTEGTPQFGLERPRVYSDLNSERKDRYNADIWDTNILLQGLPKDIYTLINHYTDPKDIWDNVKILLEGSELTKEDREFVKLINDMRNIKMTMSKLQLNSKFVNNMLPEWGRYVMVVKLNRGLRDSNYDQLYAYLKQHETHAKENKMILERFSKPTVDPLALLSNVSNPQHYSPSSSASSSTQVLPPLAERSSTVEDLIENLTNTLALFTQSYKTFLSQTNNQLRTSSNARNQATVQDGGVVVQNVQGRPNRGQGMNPRGGNAARYEGAPNRVGNDNQGQARPGQARTVKCYNCNGTGHIAQNCTQLKRPQNSKYFKDKMLLMQAQENRVALDAKQLLFLVGGQDNVFDDDVDEQLIQDLALNMDNVFQADDCDAFDSNVDEALTSQTMFMANLSFADPVTDEARPSYDSDILSKVPDYEHYLDAACAHHEGHYVRDNEVPVVHSGASSVPTDAFMIIYNDMCESHDPSISNTSRNTVVKNSLTAELATYKEHVKLYEQWAKFELTEREQKINEQLRIVISDRNFKEETLKKELRSIKLQLASTINHNKSMVEEVSFLKKDFKQRENKHLADFLDMKTLKEKPALYNGHEIIKDNHTPTIVHNSEDTLEIAEITRKKMNDKMNDPECVTRKVKIAPHDYSKENLLATFIPQKQLTPEQIFWSNDLMKLKSEALKEQTKVSRPIKAFTVAEDDKIKQHYKELYNSIKIIHAKHIEQVTKLTTKNVNLKTRVSKATVNPQVSTRYKHAIDVKPIILRLRNNRDAHLDYLRHLKESVEIIHDIIEEAKTNVRVPPSTRVNSFPNASGSQPKSYDKPNRISLAKGVNKLPVEDQPKTNKSHLRTSNRVDSSSRLKRTVKQVWRPKPVRQVWKPTGKVLTTIGHQWRPTGQILTLGKQCPLTRFTPPKVVSATQHNKRASCSKHMTEDRSRLMNFVKKFIETIRFRNDHFGAIMGYGDYVIGNSVISRTVPKTPQQNGVVERQNRTLVEAARTMLIFSKTPMFLWAEAVATACYTQNRSLSHTRHHKTPYELVHNKKPDLTFFKVFGALCYPTNDSVDLADTGIFVGYAPSRKGYRIYNKRTRRIMETIHVQFDELTEPMVPVQLGTGPAPNFLTSGQISSGLIPNTVPATPSAPPTNKELVILFQPMFDEYMEPPRAERPVPPAQAEPPPVNTAGTPLSNTIDQDAPTLSISPSSSALQSPSLHQGIAVEPNSMEERTDAPVDNPPFVNVFAPEPHSEATSSGDISSIDLPYEGIDFEESFALVARIEASRIFIANAASRNMTIYQMDVKTAFLNGELKEEVYVSQSEGFVDPDHLTYVYHLKKALYGLKQALRAWSKHIDIRHHYIREQVKSGAVELYFVSTDYQLADIFTKALPRQRYLKFSAKGTKREVFEMPVPGSLITADIREASYYQEYLANVTKHRRFLAGKTGSAQDSPTAQKYWINILQYLIYLRMCKDFLTKIMKMFLLVENLRQQNPNNHEIYIRDVFYSKFVRLRVGRFRNPNAGSVTSFGTMISFTDAFSTSSSDKKLESYTMLEDKKDLSWQSAPAFDHLKSKRTIESRAKRSSKIISLGHYPILLASSHTVKSKTDIKSPTHYPCGITRTSE</sequence>
<evidence type="ECO:0000256" key="4">
    <source>
        <dbReference type="SAM" id="MobiDB-lite"/>
    </source>
</evidence>
<feature type="region of interest" description="Disordered" evidence="4">
    <location>
        <begin position="177"/>
        <end position="196"/>
    </location>
</feature>
<feature type="compositionally biased region" description="Polar residues" evidence="4">
    <location>
        <begin position="803"/>
        <end position="817"/>
    </location>
</feature>
<dbReference type="Gene3D" id="4.10.60.10">
    <property type="entry name" value="Zinc finger, CCHC-type"/>
    <property type="match status" value="1"/>
</dbReference>
<evidence type="ECO:0000256" key="2">
    <source>
        <dbReference type="ARBA" id="ARBA00022801"/>
    </source>
</evidence>
<dbReference type="CDD" id="cd09272">
    <property type="entry name" value="RNase_HI_RT_Ty1"/>
    <property type="match status" value="1"/>
</dbReference>
<dbReference type="InterPro" id="IPR013103">
    <property type="entry name" value="RVT_2"/>
</dbReference>
<dbReference type="EMBL" id="BKCJ010002241">
    <property type="protein sequence ID" value="GEU47229.1"/>
    <property type="molecule type" value="Genomic_DNA"/>
</dbReference>
<dbReference type="GO" id="GO:0016787">
    <property type="term" value="F:hydrolase activity"/>
    <property type="evidence" value="ECO:0007669"/>
    <property type="project" value="UniProtKB-KW"/>
</dbReference>
<dbReference type="SUPFAM" id="SSF53098">
    <property type="entry name" value="Ribonuclease H-like"/>
    <property type="match status" value="1"/>
</dbReference>
<accession>A0A6L2KE95</accession>
<dbReference type="InterPro" id="IPR036875">
    <property type="entry name" value="Znf_CCHC_sf"/>
</dbReference>
<feature type="compositionally biased region" description="Pro residues" evidence="4">
    <location>
        <begin position="1165"/>
        <end position="1176"/>
    </location>
</feature>
<dbReference type="Gene3D" id="3.30.420.10">
    <property type="entry name" value="Ribonuclease H-like superfamily/Ribonuclease H"/>
    <property type="match status" value="1"/>
</dbReference>
<dbReference type="PROSITE" id="PS50158">
    <property type="entry name" value="ZF_CCHC"/>
    <property type="match status" value="1"/>
</dbReference>
<reference evidence="7" key="1">
    <citation type="journal article" date="2019" name="Sci. Rep.">
        <title>Draft genome of Tanacetum cinerariifolium, the natural source of mosquito coil.</title>
        <authorList>
            <person name="Yamashiro T."/>
            <person name="Shiraishi A."/>
            <person name="Satake H."/>
            <person name="Nakayama K."/>
        </authorList>
    </citation>
    <scope>NUCLEOTIDE SEQUENCE</scope>
</reference>
<dbReference type="SMART" id="SM00343">
    <property type="entry name" value="ZnF_C2HC"/>
    <property type="match status" value="1"/>
</dbReference>
<feature type="compositionally biased region" description="Low complexity" evidence="4">
    <location>
        <begin position="1192"/>
        <end position="1208"/>
    </location>
</feature>
<dbReference type="InterPro" id="IPR001878">
    <property type="entry name" value="Znf_CCHC"/>
</dbReference>
<proteinExistence type="predicted"/>
<dbReference type="PANTHER" id="PTHR42648">
    <property type="entry name" value="TRANSPOSASE, PUTATIVE-RELATED"/>
    <property type="match status" value="1"/>
</dbReference>
<dbReference type="InterPro" id="IPR012337">
    <property type="entry name" value="RNaseH-like_sf"/>
</dbReference>
<gene>
    <name evidence="7" type="ORF">Tci_019207</name>
</gene>
<dbReference type="PROSITE" id="PS50994">
    <property type="entry name" value="INTEGRASE"/>
    <property type="match status" value="1"/>
</dbReference>
<protein>
    <submittedName>
        <fullName evidence="7">Retrovirus-related Pol polyprotein from transposon TNT 1-94</fullName>
    </submittedName>
</protein>
<comment type="caution">
    <text evidence="7">The sequence shown here is derived from an EMBL/GenBank/DDBJ whole genome shotgun (WGS) entry which is preliminary data.</text>
</comment>
<dbReference type="Pfam" id="PF25597">
    <property type="entry name" value="SH3_retrovirus"/>
    <property type="match status" value="1"/>
</dbReference>
<evidence type="ECO:0000313" key="7">
    <source>
        <dbReference type="EMBL" id="GEU47229.1"/>
    </source>
</evidence>